<comment type="caution">
    <text evidence="8">The sequence shown here is derived from an EMBL/GenBank/DDBJ whole genome shotgun (WGS) entry which is preliminary data.</text>
</comment>
<dbReference type="GO" id="GO:0044211">
    <property type="term" value="P:CTP salvage"/>
    <property type="evidence" value="ECO:0007669"/>
    <property type="project" value="UniProtKB-UniPathway"/>
</dbReference>
<dbReference type="GO" id="GO:0004849">
    <property type="term" value="F:uridine kinase activity"/>
    <property type="evidence" value="ECO:0007669"/>
    <property type="project" value="UniProtKB-EC"/>
</dbReference>
<comment type="catalytic activity">
    <reaction evidence="5">
        <text>cytidine + ATP = CMP + ADP + H(+)</text>
        <dbReference type="Rhea" id="RHEA:24674"/>
        <dbReference type="ChEBI" id="CHEBI:15378"/>
        <dbReference type="ChEBI" id="CHEBI:17562"/>
        <dbReference type="ChEBI" id="CHEBI:30616"/>
        <dbReference type="ChEBI" id="CHEBI:60377"/>
        <dbReference type="ChEBI" id="CHEBI:456216"/>
        <dbReference type="EC" id="2.7.1.48"/>
    </reaction>
</comment>
<dbReference type="NCBIfam" id="NF004018">
    <property type="entry name" value="PRK05480.1"/>
    <property type="match status" value="1"/>
</dbReference>
<evidence type="ECO:0000256" key="4">
    <source>
        <dbReference type="ARBA" id="ARBA00022777"/>
    </source>
</evidence>
<dbReference type="UniPathway" id="UPA00579">
    <property type="reaction ID" value="UER00640"/>
</dbReference>
<keyword evidence="5" id="KW-0067">ATP-binding</keyword>
<feature type="compositionally biased region" description="Low complexity" evidence="6">
    <location>
        <begin position="230"/>
        <end position="241"/>
    </location>
</feature>
<keyword evidence="2 5" id="KW-0808">Transferase</keyword>
<evidence type="ECO:0000313" key="9">
    <source>
        <dbReference type="Proteomes" id="UP000092321"/>
    </source>
</evidence>
<keyword evidence="3 5" id="KW-0547">Nucleotide-binding</keyword>
<dbReference type="GO" id="GO:0044206">
    <property type="term" value="P:UMP salvage"/>
    <property type="evidence" value="ECO:0007669"/>
    <property type="project" value="UniProtKB-UniPathway"/>
</dbReference>
<evidence type="ECO:0000256" key="1">
    <source>
        <dbReference type="ARBA" id="ARBA00004690"/>
    </source>
</evidence>
<accession>A0A1B7TAV6</accession>
<dbReference type="InterPro" id="IPR027417">
    <property type="entry name" value="P-loop_NTPase"/>
</dbReference>
<dbReference type="EMBL" id="LXPE01000039">
    <property type="protein sequence ID" value="OBA25850.1"/>
    <property type="molecule type" value="Genomic_DNA"/>
</dbReference>
<keyword evidence="9" id="KW-1185">Reference proteome</keyword>
<evidence type="ECO:0000256" key="2">
    <source>
        <dbReference type="ARBA" id="ARBA00022679"/>
    </source>
</evidence>
<dbReference type="OrthoDB" id="738517at2759"/>
<comment type="catalytic activity">
    <reaction evidence="5">
        <text>uridine + ATP = UMP + ADP + H(+)</text>
        <dbReference type="Rhea" id="RHEA:16825"/>
        <dbReference type="ChEBI" id="CHEBI:15378"/>
        <dbReference type="ChEBI" id="CHEBI:16704"/>
        <dbReference type="ChEBI" id="CHEBI:30616"/>
        <dbReference type="ChEBI" id="CHEBI:57865"/>
        <dbReference type="ChEBI" id="CHEBI:456216"/>
        <dbReference type="EC" id="2.7.1.48"/>
    </reaction>
</comment>
<dbReference type="NCBIfam" id="TIGR00235">
    <property type="entry name" value="udk"/>
    <property type="match status" value="1"/>
</dbReference>
<protein>
    <recommendedName>
        <fullName evidence="5">Uridine kinase</fullName>
        <ecNumber evidence="5">2.7.1.48</ecNumber>
    </recommendedName>
</protein>
<sequence>MSTDKAPYLIAVGGQSGSGKTSLAQLLKDKIDSENTVLIAMDNFYKPLTPEQKEIAMNNNYDFDNPNAVDLDLLYQFLYDLKINRVKRGVCPKYSFVEHNRIEDEHIVIENPHIIILEGLYALYDERISAITDLKIFVDADLDICLARRITRDILHRGRDLEGCLKQWIKFVKPAAEIFIKPTMKKADVIIPNFASKNDKGVKVLISHLNNKLLERRIIEDEKREAEAQSTTTAVSSSTSSDLEDDLIEGLEVTQIDKKHDHIVCSNCDFRLPIDGKLGQYQLDTPEDSE</sequence>
<feature type="region of interest" description="Disordered" evidence="6">
    <location>
        <begin position="224"/>
        <end position="243"/>
    </location>
</feature>
<evidence type="ECO:0000256" key="6">
    <source>
        <dbReference type="SAM" id="MobiDB-lite"/>
    </source>
</evidence>
<dbReference type="InterPro" id="IPR006083">
    <property type="entry name" value="PRK/URK"/>
</dbReference>
<dbReference type="AlphaFoldDB" id="A0A1B7TAV6"/>
<organism evidence="8 9">
    <name type="scientific">Hanseniaspora valbyensis NRRL Y-1626</name>
    <dbReference type="NCBI Taxonomy" id="766949"/>
    <lineage>
        <taxon>Eukaryota</taxon>
        <taxon>Fungi</taxon>
        <taxon>Dikarya</taxon>
        <taxon>Ascomycota</taxon>
        <taxon>Saccharomycotina</taxon>
        <taxon>Saccharomycetes</taxon>
        <taxon>Saccharomycodales</taxon>
        <taxon>Saccharomycodaceae</taxon>
        <taxon>Hanseniaspora</taxon>
    </lineage>
</organism>
<keyword evidence="4 5" id="KW-0418">Kinase</keyword>
<dbReference type="GO" id="GO:0043771">
    <property type="term" value="F:cytidine kinase activity"/>
    <property type="evidence" value="ECO:0007669"/>
    <property type="project" value="RHEA"/>
</dbReference>
<evidence type="ECO:0000256" key="3">
    <source>
        <dbReference type="ARBA" id="ARBA00022741"/>
    </source>
</evidence>
<dbReference type="UniPathway" id="UPA00574">
    <property type="reaction ID" value="UER00637"/>
</dbReference>
<dbReference type="CDD" id="cd02023">
    <property type="entry name" value="UMPK"/>
    <property type="match status" value="1"/>
</dbReference>
<dbReference type="GO" id="GO:0005524">
    <property type="term" value="F:ATP binding"/>
    <property type="evidence" value="ECO:0007669"/>
    <property type="project" value="UniProtKB-KW"/>
</dbReference>
<name>A0A1B7TAV6_9ASCO</name>
<comment type="pathway">
    <text evidence="1 5">Pyrimidine metabolism; UMP biosynthesis via salvage pathway; UMP from uridine: step 1/1.</text>
</comment>
<dbReference type="Gene3D" id="3.40.50.300">
    <property type="entry name" value="P-loop containing nucleotide triphosphate hydrolases"/>
    <property type="match status" value="1"/>
</dbReference>
<dbReference type="PANTHER" id="PTHR10285">
    <property type="entry name" value="URIDINE KINASE"/>
    <property type="match status" value="1"/>
</dbReference>
<comment type="similarity">
    <text evidence="5">Belongs to the uridine kinase family.</text>
</comment>
<dbReference type="SUPFAM" id="SSF52540">
    <property type="entry name" value="P-loop containing nucleoside triphosphate hydrolases"/>
    <property type="match status" value="1"/>
</dbReference>
<dbReference type="Proteomes" id="UP000092321">
    <property type="component" value="Unassembled WGS sequence"/>
</dbReference>
<feature type="domain" description="Phosphoribulokinase/uridine kinase" evidence="7">
    <location>
        <begin position="9"/>
        <end position="195"/>
    </location>
</feature>
<gene>
    <name evidence="8" type="ORF">HANVADRAFT_53618</name>
</gene>
<dbReference type="EC" id="2.7.1.48" evidence="5"/>
<evidence type="ECO:0000259" key="7">
    <source>
        <dbReference type="Pfam" id="PF00485"/>
    </source>
</evidence>
<comment type="pathway">
    <text evidence="5">Pyrimidine metabolism; CTP biosynthesis via salvage pathway; CTP from cytidine: step 1/3.</text>
</comment>
<dbReference type="Pfam" id="PF00485">
    <property type="entry name" value="PRK"/>
    <property type="match status" value="1"/>
</dbReference>
<evidence type="ECO:0000313" key="8">
    <source>
        <dbReference type="EMBL" id="OBA25850.1"/>
    </source>
</evidence>
<evidence type="ECO:0000256" key="5">
    <source>
        <dbReference type="RuleBase" id="RU003825"/>
    </source>
</evidence>
<dbReference type="PRINTS" id="PR00988">
    <property type="entry name" value="URIDINKINASE"/>
</dbReference>
<dbReference type="InterPro" id="IPR000764">
    <property type="entry name" value="Uridine_kinase-like"/>
</dbReference>
<proteinExistence type="inferred from homology"/>
<reference evidence="9" key="1">
    <citation type="journal article" date="2016" name="Proc. Natl. Acad. Sci. U.S.A.">
        <title>Comparative genomics of biotechnologically important yeasts.</title>
        <authorList>
            <person name="Riley R."/>
            <person name="Haridas S."/>
            <person name="Wolfe K.H."/>
            <person name="Lopes M.R."/>
            <person name="Hittinger C.T."/>
            <person name="Goeker M."/>
            <person name="Salamov A.A."/>
            <person name="Wisecaver J.H."/>
            <person name="Long T.M."/>
            <person name="Calvey C.H."/>
            <person name="Aerts A.L."/>
            <person name="Barry K.W."/>
            <person name="Choi C."/>
            <person name="Clum A."/>
            <person name="Coughlan A.Y."/>
            <person name="Deshpande S."/>
            <person name="Douglass A.P."/>
            <person name="Hanson S.J."/>
            <person name="Klenk H.-P."/>
            <person name="LaButti K.M."/>
            <person name="Lapidus A."/>
            <person name="Lindquist E.A."/>
            <person name="Lipzen A.M."/>
            <person name="Meier-Kolthoff J.P."/>
            <person name="Ohm R.A."/>
            <person name="Otillar R.P."/>
            <person name="Pangilinan J.L."/>
            <person name="Peng Y."/>
            <person name="Rokas A."/>
            <person name="Rosa C.A."/>
            <person name="Scheuner C."/>
            <person name="Sibirny A.A."/>
            <person name="Slot J.C."/>
            <person name="Stielow J.B."/>
            <person name="Sun H."/>
            <person name="Kurtzman C.P."/>
            <person name="Blackwell M."/>
            <person name="Grigoriev I.V."/>
            <person name="Jeffries T.W."/>
        </authorList>
    </citation>
    <scope>NUCLEOTIDE SEQUENCE [LARGE SCALE GENOMIC DNA]</scope>
    <source>
        <strain evidence="9">NRRL Y-1626</strain>
    </source>
</reference>